<dbReference type="PANTHER" id="PTHR31751">
    <property type="entry name" value="SI:CH211-108C17.2-RELATED-RELATED"/>
    <property type="match status" value="1"/>
</dbReference>
<evidence type="ECO:0000313" key="3">
    <source>
        <dbReference type="EMBL" id="KAH7963715.1"/>
    </source>
</evidence>
<organism evidence="3 4">
    <name type="scientific">Rhipicephalus sanguineus</name>
    <name type="common">Brown dog tick</name>
    <name type="synonym">Ixodes sanguineus</name>
    <dbReference type="NCBI Taxonomy" id="34632"/>
    <lineage>
        <taxon>Eukaryota</taxon>
        <taxon>Metazoa</taxon>
        <taxon>Ecdysozoa</taxon>
        <taxon>Arthropoda</taxon>
        <taxon>Chelicerata</taxon>
        <taxon>Arachnida</taxon>
        <taxon>Acari</taxon>
        <taxon>Parasitiformes</taxon>
        <taxon>Ixodida</taxon>
        <taxon>Ixodoidea</taxon>
        <taxon>Ixodidae</taxon>
        <taxon>Rhipicephalinae</taxon>
        <taxon>Rhipicephalus</taxon>
        <taxon>Rhipicephalus</taxon>
    </lineage>
</organism>
<gene>
    <name evidence="3" type="ORF">HPB52_022453</name>
</gene>
<dbReference type="VEuPathDB" id="VectorBase:RSAN_041709"/>
<dbReference type="Pfam" id="PF20700">
    <property type="entry name" value="Mutator"/>
    <property type="match status" value="1"/>
</dbReference>
<keyword evidence="4" id="KW-1185">Reference proteome</keyword>
<dbReference type="Proteomes" id="UP000821837">
    <property type="component" value="Chromosome 3"/>
</dbReference>
<evidence type="ECO:0000259" key="2">
    <source>
        <dbReference type="Pfam" id="PF20700"/>
    </source>
</evidence>
<comment type="caution">
    <text evidence="3">The sequence shown here is derived from an EMBL/GenBank/DDBJ whole genome shotgun (WGS) entry which is preliminary data.</text>
</comment>
<feature type="region of interest" description="Disordered" evidence="1">
    <location>
        <begin position="524"/>
        <end position="555"/>
    </location>
</feature>
<evidence type="ECO:0000256" key="1">
    <source>
        <dbReference type="SAM" id="MobiDB-lite"/>
    </source>
</evidence>
<proteinExistence type="predicted"/>
<feature type="compositionally biased region" description="Polar residues" evidence="1">
    <location>
        <begin position="545"/>
        <end position="555"/>
    </location>
</feature>
<feature type="compositionally biased region" description="Basic residues" evidence="1">
    <location>
        <begin position="534"/>
        <end position="544"/>
    </location>
</feature>
<dbReference type="EMBL" id="JABSTV010001249">
    <property type="protein sequence ID" value="KAH7963715.1"/>
    <property type="molecule type" value="Genomic_DNA"/>
</dbReference>
<protein>
    <recommendedName>
        <fullName evidence="2">Mutator-like transposase domain-containing protein</fullName>
    </recommendedName>
</protein>
<evidence type="ECO:0000313" key="4">
    <source>
        <dbReference type="Proteomes" id="UP000821837"/>
    </source>
</evidence>
<name>A0A9D4Q458_RHISA</name>
<feature type="compositionally biased region" description="Polar residues" evidence="1">
    <location>
        <begin position="50"/>
        <end position="64"/>
    </location>
</feature>
<reference evidence="3" key="1">
    <citation type="journal article" date="2020" name="Cell">
        <title>Large-Scale Comparative Analyses of Tick Genomes Elucidate Their Genetic Diversity and Vector Capacities.</title>
        <authorList>
            <consortium name="Tick Genome and Microbiome Consortium (TIGMIC)"/>
            <person name="Jia N."/>
            <person name="Wang J."/>
            <person name="Shi W."/>
            <person name="Du L."/>
            <person name="Sun Y."/>
            <person name="Zhan W."/>
            <person name="Jiang J.F."/>
            <person name="Wang Q."/>
            <person name="Zhang B."/>
            <person name="Ji P."/>
            <person name="Bell-Sakyi L."/>
            <person name="Cui X.M."/>
            <person name="Yuan T.T."/>
            <person name="Jiang B.G."/>
            <person name="Yang W.F."/>
            <person name="Lam T.T."/>
            <person name="Chang Q.C."/>
            <person name="Ding S.J."/>
            <person name="Wang X.J."/>
            <person name="Zhu J.G."/>
            <person name="Ruan X.D."/>
            <person name="Zhao L."/>
            <person name="Wei J.T."/>
            <person name="Ye R.Z."/>
            <person name="Que T.C."/>
            <person name="Du C.H."/>
            <person name="Zhou Y.H."/>
            <person name="Cheng J.X."/>
            <person name="Dai P.F."/>
            <person name="Guo W.B."/>
            <person name="Han X.H."/>
            <person name="Huang E.J."/>
            <person name="Li L.F."/>
            <person name="Wei W."/>
            <person name="Gao Y.C."/>
            <person name="Liu J.Z."/>
            <person name="Shao H.Z."/>
            <person name="Wang X."/>
            <person name="Wang C.C."/>
            <person name="Yang T.C."/>
            <person name="Huo Q.B."/>
            <person name="Li W."/>
            <person name="Chen H.Y."/>
            <person name="Chen S.E."/>
            <person name="Zhou L.G."/>
            <person name="Ni X.B."/>
            <person name="Tian J.H."/>
            <person name="Sheng Y."/>
            <person name="Liu T."/>
            <person name="Pan Y.S."/>
            <person name="Xia L.Y."/>
            <person name="Li J."/>
            <person name="Zhao F."/>
            <person name="Cao W.C."/>
        </authorList>
    </citation>
    <scope>NUCLEOTIDE SEQUENCE</scope>
    <source>
        <strain evidence="3">Rsan-2018</strain>
    </source>
</reference>
<sequence length="555" mass="61082">MARDDRLKVSTRKACSKRRRAWNKHIASKKVPASVAAPAVSPDVCAAEPCSSTAEPCSSTSTARSPPLDAAGASSCAEHIDNNVAGPSTRAERVDTVFYTDEACAEREEHAKSVKSSLADVSATSRKFDLLNVSMASDDNDHGTEFIIVDMQVLQKFFFKTTCTQCGTVSLQFSKCNQRQYGLAVKLELTCANCDFAKRHFSSPRVDGQTAITPFEINLRAVKGIQSIGKGVTALADFCATLNLSHRGLHHKTFRGHMDTMVDACQAVARATEKASVEVVKTLYKNFLSPVGNVDVIFDGTWKTRGHNSNIAVGCIIELYTGLVLDHVVLSRYCHGCQGAPDPSDDGYGDWAVNHKCLKNIDCNAGRMEVEAALILFRRSLDKNGLRYTTILSDGDSRTFHALNEESVYGYIDIEKKDCLNHVHKRMGTALRTLQEKKKAQGESLDGMTQNAIECLHSVIWSQSSKNTHESLLAVERAVAEAVSRFNQGMVETNRAIAEQLGYSPGSCLIRRSLEKDRKRLCKANKGHTESEKLKRRMSKRHKPNVSQDYSPGLL</sequence>
<accession>A0A9D4Q458</accession>
<dbReference type="AlphaFoldDB" id="A0A9D4Q458"/>
<dbReference type="VEuPathDB" id="VectorBase:RSAN_052108"/>
<feature type="region of interest" description="Disordered" evidence="1">
    <location>
        <begin position="49"/>
        <end position="73"/>
    </location>
</feature>
<reference evidence="3" key="2">
    <citation type="submission" date="2021-09" db="EMBL/GenBank/DDBJ databases">
        <authorList>
            <person name="Jia N."/>
            <person name="Wang J."/>
            <person name="Shi W."/>
            <person name="Du L."/>
            <person name="Sun Y."/>
            <person name="Zhan W."/>
            <person name="Jiang J."/>
            <person name="Wang Q."/>
            <person name="Zhang B."/>
            <person name="Ji P."/>
            <person name="Sakyi L.B."/>
            <person name="Cui X."/>
            <person name="Yuan T."/>
            <person name="Jiang B."/>
            <person name="Yang W."/>
            <person name="Lam T.T.-Y."/>
            <person name="Chang Q."/>
            <person name="Ding S."/>
            <person name="Wang X."/>
            <person name="Zhu J."/>
            <person name="Ruan X."/>
            <person name="Zhao L."/>
            <person name="Wei J."/>
            <person name="Que T."/>
            <person name="Du C."/>
            <person name="Cheng J."/>
            <person name="Dai P."/>
            <person name="Han X."/>
            <person name="Huang E."/>
            <person name="Gao Y."/>
            <person name="Liu J."/>
            <person name="Shao H."/>
            <person name="Ye R."/>
            <person name="Li L."/>
            <person name="Wei W."/>
            <person name="Wang X."/>
            <person name="Wang C."/>
            <person name="Huo Q."/>
            <person name="Li W."/>
            <person name="Guo W."/>
            <person name="Chen H."/>
            <person name="Chen S."/>
            <person name="Zhou L."/>
            <person name="Zhou L."/>
            <person name="Ni X."/>
            <person name="Tian J."/>
            <person name="Zhou Y."/>
            <person name="Sheng Y."/>
            <person name="Liu T."/>
            <person name="Pan Y."/>
            <person name="Xia L."/>
            <person name="Li J."/>
            <person name="Zhao F."/>
            <person name="Cao W."/>
        </authorList>
    </citation>
    <scope>NUCLEOTIDE SEQUENCE</scope>
    <source>
        <strain evidence="3">Rsan-2018</strain>
        <tissue evidence="3">Larvae</tissue>
    </source>
</reference>
<feature type="domain" description="Mutator-like transposase" evidence="2">
    <location>
        <begin position="149"/>
        <end position="471"/>
    </location>
</feature>
<dbReference type="InterPro" id="IPR049012">
    <property type="entry name" value="Mutator_transp_dom"/>
</dbReference>